<dbReference type="OrthoDB" id="2376478at2"/>
<comment type="caution">
    <text evidence="1">The sequence shown here is derived from an EMBL/GenBank/DDBJ whole genome shotgun (WGS) entry which is preliminary data.</text>
</comment>
<accession>A0A4R8L630</accession>
<evidence type="ECO:0000313" key="2">
    <source>
        <dbReference type="Proteomes" id="UP000294581"/>
    </source>
</evidence>
<gene>
    <name evidence="1" type="ORF">C7445_1425</name>
</gene>
<keyword evidence="2" id="KW-1185">Reference proteome</keyword>
<dbReference type="RefSeq" id="WP_134161352.1">
    <property type="nucleotide sequence ID" value="NZ_BSUS01000003.1"/>
</dbReference>
<dbReference type="AlphaFoldDB" id="A0A4R8L630"/>
<organism evidence="1 2">
    <name type="scientific">Alicyclobacillus sacchari</name>
    <dbReference type="NCBI Taxonomy" id="392010"/>
    <lineage>
        <taxon>Bacteria</taxon>
        <taxon>Bacillati</taxon>
        <taxon>Bacillota</taxon>
        <taxon>Bacilli</taxon>
        <taxon>Bacillales</taxon>
        <taxon>Alicyclobacillaceae</taxon>
        <taxon>Alicyclobacillus</taxon>
    </lineage>
</organism>
<dbReference type="Proteomes" id="UP000294581">
    <property type="component" value="Unassembled WGS sequence"/>
</dbReference>
<dbReference type="EMBL" id="SORF01000042">
    <property type="protein sequence ID" value="TDY37795.1"/>
    <property type="molecule type" value="Genomic_DNA"/>
</dbReference>
<sequence length="122" mass="14086">MSRRWQTLWDELSDILARHLIQKRVRWSKHANEQMEDRNISQQSVQYVVTRNVANEMYGAYEYPHGPNPYANPDPVFSITGTDASGRWITVAIAVQNRGGRIVFTIVTVLEPGPHSRHRKQS</sequence>
<dbReference type="Pfam" id="PF14076">
    <property type="entry name" value="DUF4258"/>
    <property type="match status" value="1"/>
</dbReference>
<proteinExistence type="predicted"/>
<dbReference type="InterPro" id="IPR025354">
    <property type="entry name" value="DUF4258"/>
</dbReference>
<protein>
    <submittedName>
        <fullName evidence="1">Uncharacterized protein DUF4258</fullName>
    </submittedName>
</protein>
<evidence type="ECO:0000313" key="1">
    <source>
        <dbReference type="EMBL" id="TDY37795.1"/>
    </source>
</evidence>
<reference evidence="1 2" key="1">
    <citation type="submission" date="2019-03" db="EMBL/GenBank/DDBJ databases">
        <title>Genomic Encyclopedia of Type Strains, Phase IV (KMG-IV): sequencing the most valuable type-strain genomes for metagenomic binning, comparative biology and taxonomic classification.</title>
        <authorList>
            <person name="Goeker M."/>
        </authorList>
    </citation>
    <scope>NUCLEOTIDE SEQUENCE [LARGE SCALE GENOMIC DNA]</scope>
    <source>
        <strain evidence="1 2">DSM 17974</strain>
    </source>
</reference>
<name>A0A4R8L630_9BACL</name>